<organism evidence="3 4">
    <name type="scientific">Leucobacter weissii</name>
    <dbReference type="NCBI Taxonomy" id="1983706"/>
    <lineage>
        <taxon>Bacteria</taxon>
        <taxon>Bacillati</taxon>
        <taxon>Actinomycetota</taxon>
        <taxon>Actinomycetes</taxon>
        <taxon>Micrococcales</taxon>
        <taxon>Microbacteriaceae</taxon>
        <taxon>Leucobacter</taxon>
    </lineage>
</organism>
<dbReference type="PANTHER" id="PTHR24321:SF8">
    <property type="entry name" value="ESTRADIOL 17-BETA-DEHYDROGENASE 8-RELATED"/>
    <property type="match status" value="1"/>
</dbReference>
<protein>
    <submittedName>
        <fullName evidence="3">Glucose 1-dehydrogenase</fullName>
        <ecNumber evidence="3">1.1.1.47</ecNumber>
    </submittedName>
</protein>
<evidence type="ECO:0000256" key="2">
    <source>
        <dbReference type="ARBA" id="ARBA00023002"/>
    </source>
</evidence>
<dbReference type="PANTHER" id="PTHR24321">
    <property type="entry name" value="DEHYDROGENASES, SHORT CHAIN"/>
    <property type="match status" value="1"/>
</dbReference>
<dbReference type="GO" id="GO:0047936">
    <property type="term" value="F:glucose 1-dehydrogenase [NAD(P)+] activity"/>
    <property type="evidence" value="ECO:0007669"/>
    <property type="project" value="UniProtKB-EC"/>
</dbReference>
<dbReference type="NCBIfam" id="NF005559">
    <property type="entry name" value="PRK07231.1"/>
    <property type="match status" value="1"/>
</dbReference>
<dbReference type="AlphaFoldDB" id="A0A939S5K7"/>
<gene>
    <name evidence="3" type="ORF">J4H92_05665</name>
</gene>
<comment type="similarity">
    <text evidence="1">Belongs to the short-chain dehydrogenases/reductases (SDR) family.</text>
</comment>
<proteinExistence type="inferred from homology"/>
<dbReference type="Pfam" id="PF13561">
    <property type="entry name" value="adh_short_C2"/>
    <property type="match status" value="1"/>
</dbReference>
<evidence type="ECO:0000313" key="3">
    <source>
        <dbReference type="EMBL" id="MBO1901434.1"/>
    </source>
</evidence>
<dbReference type="PROSITE" id="PS00061">
    <property type="entry name" value="ADH_SHORT"/>
    <property type="match status" value="1"/>
</dbReference>
<accession>A0A939S5K7</accession>
<evidence type="ECO:0000313" key="4">
    <source>
        <dbReference type="Proteomes" id="UP000664382"/>
    </source>
</evidence>
<dbReference type="CDD" id="cd05233">
    <property type="entry name" value="SDR_c"/>
    <property type="match status" value="1"/>
</dbReference>
<dbReference type="FunFam" id="3.40.50.720:FF:000084">
    <property type="entry name" value="Short-chain dehydrogenase reductase"/>
    <property type="match status" value="1"/>
</dbReference>
<sequence length="249" mass="25523">MECGDRVALVTGAGGGIGAATARALAREGARVVLADFDARAGTTVAEEIIAAGGAAVFRRVDVTSEEEVDALVGFAVEEFGRLDLAHNNAGVLHPAQAFEELPMQQWDRSMNVNARAVALCVRAEARHMLAHGGGAIVNTASGAGLGAAPDLSAYVASKHAVVGLTRSAAVEYARRGIRVNAVAPGTVDTGMVAGMSPQQRDELNALMPLGRMARPEEVAEVVVFLLSERASYVNGAIVAVDGGASAHA</sequence>
<keyword evidence="2 3" id="KW-0560">Oxidoreductase</keyword>
<comment type="caution">
    <text evidence="3">The sequence shown here is derived from an EMBL/GenBank/DDBJ whole genome shotgun (WGS) entry which is preliminary data.</text>
</comment>
<dbReference type="PRINTS" id="PR00080">
    <property type="entry name" value="SDRFAMILY"/>
</dbReference>
<dbReference type="Gene3D" id="3.40.50.720">
    <property type="entry name" value="NAD(P)-binding Rossmann-like Domain"/>
    <property type="match status" value="1"/>
</dbReference>
<reference evidence="3" key="1">
    <citation type="submission" date="2021-03" db="EMBL/GenBank/DDBJ databases">
        <title>Leucobacter chromiisoli sp. nov., isolated from chromium-containing soil of chemical plant.</title>
        <authorList>
            <person name="Xu Z."/>
        </authorList>
    </citation>
    <scope>NUCLEOTIDE SEQUENCE</scope>
    <source>
        <strain evidence="3">S27</strain>
    </source>
</reference>
<dbReference type="EMBL" id="JAGDYM010000005">
    <property type="protein sequence ID" value="MBO1901434.1"/>
    <property type="molecule type" value="Genomic_DNA"/>
</dbReference>
<name>A0A939S5K7_9MICO</name>
<dbReference type="SUPFAM" id="SSF51735">
    <property type="entry name" value="NAD(P)-binding Rossmann-fold domains"/>
    <property type="match status" value="1"/>
</dbReference>
<evidence type="ECO:0000256" key="1">
    <source>
        <dbReference type="ARBA" id="ARBA00006484"/>
    </source>
</evidence>
<keyword evidence="4" id="KW-1185">Reference proteome</keyword>
<dbReference type="InterPro" id="IPR002347">
    <property type="entry name" value="SDR_fam"/>
</dbReference>
<dbReference type="EC" id="1.1.1.47" evidence="3"/>
<dbReference type="PRINTS" id="PR00081">
    <property type="entry name" value="GDHRDH"/>
</dbReference>
<dbReference type="RefSeq" id="WP_208097008.1">
    <property type="nucleotide sequence ID" value="NZ_JAGDYM010000005.1"/>
</dbReference>
<dbReference type="Proteomes" id="UP000664382">
    <property type="component" value="Unassembled WGS sequence"/>
</dbReference>
<dbReference type="InterPro" id="IPR036291">
    <property type="entry name" value="NAD(P)-bd_dom_sf"/>
</dbReference>
<dbReference type="InterPro" id="IPR020904">
    <property type="entry name" value="Sc_DH/Rdtase_CS"/>
</dbReference>